<reference evidence="1 2" key="1">
    <citation type="submission" date="2019-11" db="EMBL/GenBank/DDBJ databases">
        <title>Genome sequences of 17 halophilic strains isolated from different environments.</title>
        <authorList>
            <person name="Furrow R.E."/>
        </authorList>
    </citation>
    <scope>NUCLEOTIDE SEQUENCE [LARGE SCALE GENOMIC DNA]</scope>
    <source>
        <strain evidence="1 2">SL-4</strain>
    </source>
</reference>
<evidence type="ECO:0000313" key="1">
    <source>
        <dbReference type="EMBL" id="MYL72299.1"/>
    </source>
</evidence>
<dbReference type="AlphaFoldDB" id="A0A845FEQ1"/>
<dbReference type="GeneID" id="78008463"/>
<dbReference type="RefSeq" id="WP_160915651.1">
    <property type="nucleotide sequence ID" value="NZ_WMFA01000008.1"/>
</dbReference>
<proteinExistence type="predicted"/>
<organism evidence="1 2">
    <name type="scientific">Halobacillus litoralis</name>
    <dbReference type="NCBI Taxonomy" id="45668"/>
    <lineage>
        <taxon>Bacteria</taxon>
        <taxon>Bacillati</taxon>
        <taxon>Bacillota</taxon>
        <taxon>Bacilli</taxon>
        <taxon>Bacillales</taxon>
        <taxon>Bacillaceae</taxon>
        <taxon>Halobacillus</taxon>
    </lineage>
</organism>
<protein>
    <submittedName>
        <fullName evidence="1">Uncharacterized protein</fullName>
    </submittedName>
</protein>
<gene>
    <name evidence="1" type="ORF">GLW00_15750</name>
</gene>
<name>A0A845FEQ1_9BACI</name>
<comment type="caution">
    <text evidence="1">The sequence shown here is derived from an EMBL/GenBank/DDBJ whole genome shotgun (WGS) entry which is preliminary data.</text>
</comment>
<evidence type="ECO:0000313" key="2">
    <source>
        <dbReference type="Proteomes" id="UP000450457"/>
    </source>
</evidence>
<dbReference type="Proteomes" id="UP000450457">
    <property type="component" value="Unassembled WGS sequence"/>
</dbReference>
<accession>A0A845FEQ1</accession>
<dbReference type="EMBL" id="WMFA01000008">
    <property type="protein sequence ID" value="MYL72299.1"/>
    <property type="molecule type" value="Genomic_DNA"/>
</dbReference>
<sequence length="57" mass="6938">MKDLFSLLKGQKTKRIKRYSKEFIKIQDHKKMGMKISDKRRNQKLYGLPLIRVMLEE</sequence>